<organism evidence="6 7">
    <name type="scientific">Dokdonella soli</name>
    <dbReference type="NCBI Taxonomy" id="529810"/>
    <lineage>
        <taxon>Bacteria</taxon>
        <taxon>Pseudomonadati</taxon>
        <taxon>Pseudomonadota</taxon>
        <taxon>Gammaproteobacteria</taxon>
        <taxon>Lysobacterales</taxon>
        <taxon>Rhodanobacteraceae</taxon>
        <taxon>Dokdonella</taxon>
    </lineage>
</organism>
<comment type="function">
    <text evidence="2 5">Catalyzes the epimerization of the C3' and C5'positions of dTDP-6-deoxy-D-xylo-4-hexulose, forming dTDP-6-deoxy-L-lyxo-4-hexulose.</text>
</comment>
<evidence type="ECO:0000313" key="6">
    <source>
        <dbReference type="EMBL" id="GAA0724061.1"/>
    </source>
</evidence>
<evidence type="ECO:0000256" key="3">
    <source>
        <dbReference type="ARBA" id="ARBA00012098"/>
    </source>
</evidence>
<comment type="caution">
    <text evidence="6">The sequence shown here is derived from an EMBL/GenBank/DDBJ whole genome shotgun (WGS) entry which is preliminary data.</text>
</comment>
<dbReference type="InterPro" id="IPR011051">
    <property type="entry name" value="RmlC_Cupin_sf"/>
</dbReference>
<dbReference type="PANTHER" id="PTHR21047">
    <property type="entry name" value="DTDP-6-DEOXY-D-GLUCOSE-3,5 EPIMERASE"/>
    <property type="match status" value="1"/>
</dbReference>
<dbReference type="Gene3D" id="2.60.120.10">
    <property type="entry name" value="Jelly Rolls"/>
    <property type="match status" value="1"/>
</dbReference>
<comment type="pathway">
    <text evidence="5">Carbohydrate biosynthesis; dTDP-L-rhamnose biosynthesis.</text>
</comment>
<reference evidence="6 7" key="1">
    <citation type="journal article" date="2019" name="Int. J. Syst. Evol. Microbiol.">
        <title>The Global Catalogue of Microorganisms (GCM) 10K type strain sequencing project: providing services to taxonomists for standard genome sequencing and annotation.</title>
        <authorList>
            <consortium name="The Broad Institute Genomics Platform"/>
            <consortium name="The Broad Institute Genome Sequencing Center for Infectious Disease"/>
            <person name="Wu L."/>
            <person name="Ma J."/>
        </authorList>
    </citation>
    <scope>NUCLEOTIDE SEQUENCE [LARGE SCALE GENOMIC DNA]</scope>
    <source>
        <strain evidence="6 7">JCM 15421</strain>
    </source>
</reference>
<dbReference type="Proteomes" id="UP001501523">
    <property type="component" value="Unassembled WGS sequence"/>
</dbReference>
<dbReference type="InterPro" id="IPR000888">
    <property type="entry name" value="RmlC-like"/>
</dbReference>
<dbReference type="RefSeq" id="WP_343793887.1">
    <property type="nucleotide sequence ID" value="NZ_BAAAEU010000027.1"/>
</dbReference>
<accession>A0ABN1IYL8</accession>
<sequence>MKIVKTELPGCIVIEPAVHGDSRGFFYESFNAQRFAEAGLHLNFVQTNVSRSAQGVLRGLHYQWPNPQGKLVSVLEGEVYDVAVDIRVGSPTYGRWAAAILSAANKRHFWVPEGFAHGFAVLSESATFVYQCTALYDRAADAGIRWNDAALAVDWPIAAPSLSDKDQSAPFLADVPREKLPTFSQ</sequence>
<evidence type="ECO:0000256" key="4">
    <source>
        <dbReference type="ARBA" id="ARBA00019595"/>
    </source>
</evidence>
<evidence type="ECO:0000256" key="2">
    <source>
        <dbReference type="ARBA" id="ARBA00001997"/>
    </source>
</evidence>
<protein>
    <recommendedName>
        <fullName evidence="4 5">dTDP-4-dehydrorhamnose 3,5-epimerase</fullName>
        <ecNumber evidence="3 5">5.1.3.13</ecNumber>
    </recommendedName>
    <alternativeName>
        <fullName evidence="5">Thymidine diphospho-4-keto-rhamnose 3,5-epimerase</fullName>
    </alternativeName>
</protein>
<keyword evidence="5" id="KW-0413">Isomerase</keyword>
<evidence type="ECO:0000313" key="7">
    <source>
        <dbReference type="Proteomes" id="UP001501523"/>
    </source>
</evidence>
<gene>
    <name evidence="6" type="primary">rfbC</name>
    <name evidence="6" type="ORF">GCM10009105_36530</name>
</gene>
<evidence type="ECO:0000256" key="1">
    <source>
        <dbReference type="ARBA" id="ARBA00001298"/>
    </source>
</evidence>
<dbReference type="SUPFAM" id="SSF51182">
    <property type="entry name" value="RmlC-like cupins"/>
    <property type="match status" value="1"/>
</dbReference>
<dbReference type="EC" id="5.1.3.13" evidence="3 5"/>
<dbReference type="EMBL" id="BAAAEU010000027">
    <property type="protein sequence ID" value="GAA0724061.1"/>
    <property type="molecule type" value="Genomic_DNA"/>
</dbReference>
<comment type="catalytic activity">
    <reaction evidence="1 5">
        <text>dTDP-4-dehydro-6-deoxy-alpha-D-glucose = dTDP-4-dehydro-beta-L-rhamnose</text>
        <dbReference type="Rhea" id="RHEA:16969"/>
        <dbReference type="ChEBI" id="CHEBI:57649"/>
        <dbReference type="ChEBI" id="CHEBI:62830"/>
        <dbReference type="EC" id="5.1.3.13"/>
    </reaction>
</comment>
<dbReference type="CDD" id="cd00438">
    <property type="entry name" value="cupin_RmlC"/>
    <property type="match status" value="1"/>
</dbReference>
<proteinExistence type="inferred from homology"/>
<dbReference type="InterPro" id="IPR014710">
    <property type="entry name" value="RmlC-like_jellyroll"/>
</dbReference>
<dbReference type="PANTHER" id="PTHR21047:SF2">
    <property type="entry name" value="THYMIDINE DIPHOSPHO-4-KETO-RHAMNOSE 3,5-EPIMERASE"/>
    <property type="match status" value="1"/>
</dbReference>
<comment type="similarity">
    <text evidence="5">Belongs to the dTDP-4-dehydrorhamnose 3,5-epimerase family.</text>
</comment>
<evidence type="ECO:0000256" key="5">
    <source>
        <dbReference type="RuleBase" id="RU364069"/>
    </source>
</evidence>
<name>A0ABN1IYL8_9GAMM</name>
<dbReference type="Pfam" id="PF00908">
    <property type="entry name" value="dTDP_sugar_isom"/>
    <property type="match status" value="1"/>
</dbReference>
<comment type="subunit">
    <text evidence="5">Homodimer.</text>
</comment>
<dbReference type="NCBIfam" id="TIGR01221">
    <property type="entry name" value="rmlC"/>
    <property type="match status" value="1"/>
</dbReference>
<keyword evidence="7" id="KW-1185">Reference proteome</keyword>